<dbReference type="RefSeq" id="WP_051512895.1">
    <property type="nucleotide sequence ID" value="NZ_AVFL01000021.1"/>
</dbReference>
<dbReference type="PANTHER" id="PTHR45228">
    <property type="entry name" value="CYCLIC DI-GMP PHOSPHODIESTERASE TM_0186-RELATED"/>
    <property type="match status" value="1"/>
</dbReference>
<gene>
    <name evidence="4" type="ORF">N825_15325</name>
</gene>
<dbReference type="SUPFAM" id="SSF52172">
    <property type="entry name" value="CheY-like"/>
    <property type="match status" value="1"/>
</dbReference>
<comment type="caution">
    <text evidence="4">The sequence shown here is derived from an EMBL/GenBank/DDBJ whole genome shotgun (WGS) entry which is preliminary data.</text>
</comment>
<dbReference type="PANTHER" id="PTHR45228:SF1">
    <property type="entry name" value="CYCLIC DI-GMP PHOSPHODIESTERASE TM_0186"/>
    <property type="match status" value="1"/>
</dbReference>
<keyword evidence="1" id="KW-0597">Phosphoprotein</keyword>
<feature type="domain" description="HD-GYP" evidence="3">
    <location>
        <begin position="160"/>
        <end position="355"/>
    </location>
</feature>
<dbReference type="STRING" id="1385369.N825_15325"/>
<accession>W9GZX1</accession>
<dbReference type="InterPro" id="IPR052020">
    <property type="entry name" value="Cyclic_di-GMP/3'3'-cGAMP_PDE"/>
</dbReference>
<dbReference type="SMART" id="SM00448">
    <property type="entry name" value="REC"/>
    <property type="match status" value="1"/>
</dbReference>
<feature type="domain" description="Response regulatory" evidence="2">
    <location>
        <begin position="16"/>
        <end position="133"/>
    </location>
</feature>
<dbReference type="CDD" id="cd00077">
    <property type="entry name" value="HDc"/>
    <property type="match status" value="1"/>
</dbReference>
<organism evidence="4 5">
    <name type="scientific">Skermanella stibiiresistens SB22</name>
    <dbReference type="NCBI Taxonomy" id="1385369"/>
    <lineage>
        <taxon>Bacteria</taxon>
        <taxon>Pseudomonadati</taxon>
        <taxon>Pseudomonadota</taxon>
        <taxon>Alphaproteobacteria</taxon>
        <taxon>Rhodospirillales</taxon>
        <taxon>Azospirillaceae</taxon>
        <taxon>Skermanella</taxon>
    </lineage>
</organism>
<feature type="modified residue" description="4-aspartylphosphate" evidence="1">
    <location>
        <position position="66"/>
    </location>
</feature>
<dbReference type="Pfam" id="PF00072">
    <property type="entry name" value="Response_reg"/>
    <property type="match status" value="1"/>
</dbReference>
<evidence type="ECO:0000313" key="5">
    <source>
        <dbReference type="Proteomes" id="UP000019486"/>
    </source>
</evidence>
<dbReference type="Gene3D" id="1.10.3210.10">
    <property type="entry name" value="Hypothetical protein af1432"/>
    <property type="match status" value="1"/>
</dbReference>
<dbReference type="Pfam" id="PF13487">
    <property type="entry name" value="HD_5"/>
    <property type="match status" value="1"/>
</dbReference>
<protein>
    <submittedName>
        <fullName evidence="4">Chemotaxis protein CheY</fullName>
    </submittedName>
</protein>
<dbReference type="InterPro" id="IPR003607">
    <property type="entry name" value="HD/PDEase_dom"/>
</dbReference>
<dbReference type="EMBL" id="AVFL01000021">
    <property type="protein sequence ID" value="EWY38012.1"/>
    <property type="molecule type" value="Genomic_DNA"/>
</dbReference>
<sequence length="355" mass="39059">MRPDGWSSDDRMAGARILIVDDLRANIEVLESLLESAGYEDIVSATEPHAGLDLYADLKPDLVLLDFRMPGMTGADFLREALRRVPDQYPPVLVVTAQNDQATRRAALEAGARDLVTKPFDFWELLARVRNLLELHFLAREQQERADALESVVEARTRELRVAHREIVQRLCAAGEFRDQDTAQHVARIGSGAGALARRMGCAEDFVGLIEAAAPLHDIGKIAIPDSILLKPGPLTEDEWVIMKGHTTAGHSILAGSGVGMLDLAAEIALSHHERWDGKGYPHGLYGVSIPLAARIVAIVDVFDALSSERPYKRAWPRADVVAYLRDQRGRHFDPEIADAFLAGLDAWDDSTAKV</sequence>
<dbReference type="InterPro" id="IPR001789">
    <property type="entry name" value="Sig_transdc_resp-reg_receiver"/>
</dbReference>
<dbReference type="SUPFAM" id="SSF109604">
    <property type="entry name" value="HD-domain/PDEase-like"/>
    <property type="match status" value="1"/>
</dbReference>
<evidence type="ECO:0000259" key="3">
    <source>
        <dbReference type="PROSITE" id="PS51832"/>
    </source>
</evidence>
<dbReference type="OrthoDB" id="9176789at2"/>
<reference evidence="4 5" key="1">
    <citation type="submission" date="2013-08" db="EMBL/GenBank/DDBJ databases">
        <title>The genome sequence of Skermanella stibiiresistens.</title>
        <authorList>
            <person name="Zhu W."/>
            <person name="Wang G."/>
        </authorList>
    </citation>
    <scope>NUCLEOTIDE SEQUENCE [LARGE SCALE GENOMIC DNA]</scope>
    <source>
        <strain evidence="4 5">SB22</strain>
    </source>
</reference>
<keyword evidence="5" id="KW-1185">Reference proteome</keyword>
<dbReference type="Gene3D" id="3.40.50.2300">
    <property type="match status" value="1"/>
</dbReference>
<evidence type="ECO:0000256" key="1">
    <source>
        <dbReference type="PROSITE-ProRule" id="PRU00169"/>
    </source>
</evidence>
<dbReference type="PATRIC" id="fig|1385369.3.peg.4920"/>
<evidence type="ECO:0000313" key="4">
    <source>
        <dbReference type="EMBL" id="EWY38012.1"/>
    </source>
</evidence>
<name>W9GZX1_9PROT</name>
<dbReference type="GO" id="GO:0000160">
    <property type="term" value="P:phosphorelay signal transduction system"/>
    <property type="evidence" value="ECO:0007669"/>
    <property type="project" value="InterPro"/>
</dbReference>
<dbReference type="SMART" id="SM00471">
    <property type="entry name" value="HDc"/>
    <property type="match status" value="1"/>
</dbReference>
<proteinExistence type="predicted"/>
<dbReference type="PROSITE" id="PS50110">
    <property type="entry name" value="RESPONSE_REGULATORY"/>
    <property type="match status" value="1"/>
</dbReference>
<dbReference type="GO" id="GO:0008081">
    <property type="term" value="F:phosphoric diester hydrolase activity"/>
    <property type="evidence" value="ECO:0007669"/>
    <property type="project" value="UniProtKB-ARBA"/>
</dbReference>
<dbReference type="InterPro" id="IPR011006">
    <property type="entry name" value="CheY-like_superfamily"/>
</dbReference>
<dbReference type="Proteomes" id="UP000019486">
    <property type="component" value="Unassembled WGS sequence"/>
</dbReference>
<evidence type="ECO:0000259" key="2">
    <source>
        <dbReference type="PROSITE" id="PS50110"/>
    </source>
</evidence>
<dbReference type="InterPro" id="IPR037522">
    <property type="entry name" value="HD_GYP_dom"/>
</dbReference>
<dbReference type="PROSITE" id="PS51832">
    <property type="entry name" value="HD_GYP"/>
    <property type="match status" value="1"/>
</dbReference>
<dbReference type="CDD" id="cd17551">
    <property type="entry name" value="REC_RpfG-like"/>
    <property type="match status" value="1"/>
</dbReference>
<dbReference type="AlphaFoldDB" id="W9GZX1"/>